<feature type="transmembrane region" description="Helical" evidence="8">
    <location>
        <begin position="220"/>
        <end position="242"/>
    </location>
</feature>
<evidence type="ECO:0000256" key="4">
    <source>
        <dbReference type="ARBA" id="ARBA00022989"/>
    </source>
</evidence>
<protein>
    <recommendedName>
        <fullName evidence="11">Major facilitator superfamily (MFS) profile domain-containing protein</fullName>
    </recommendedName>
</protein>
<evidence type="ECO:0000256" key="5">
    <source>
        <dbReference type="ARBA" id="ARBA00023136"/>
    </source>
</evidence>
<accession>A0AAD3YBX4</accession>
<reference evidence="9" key="1">
    <citation type="journal article" date="2023" name="BMC Genomics">
        <title>Chromosome-level genome assemblies of Cutaneotrichosporon spp. (Trichosporonales, Basidiomycota) reveal imbalanced evolution between nucleotide sequences and chromosome synteny.</title>
        <authorList>
            <person name="Kobayashi Y."/>
            <person name="Kayamori A."/>
            <person name="Aoki K."/>
            <person name="Shiwa Y."/>
            <person name="Matsutani M."/>
            <person name="Fujita N."/>
            <person name="Sugita T."/>
            <person name="Iwasaki W."/>
            <person name="Tanaka N."/>
            <person name="Takashima M."/>
        </authorList>
    </citation>
    <scope>NUCLEOTIDE SEQUENCE</scope>
    <source>
        <strain evidence="9">HIS016</strain>
    </source>
</reference>
<evidence type="ECO:0000313" key="10">
    <source>
        <dbReference type="Proteomes" id="UP001222932"/>
    </source>
</evidence>
<keyword evidence="10" id="KW-1185">Reference proteome</keyword>
<feature type="transmembrane region" description="Helical" evidence="8">
    <location>
        <begin position="391"/>
        <end position="411"/>
    </location>
</feature>
<evidence type="ECO:0000256" key="2">
    <source>
        <dbReference type="ARBA" id="ARBA00022448"/>
    </source>
</evidence>
<keyword evidence="4 8" id="KW-1133">Transmembrane helix</keyword>
<keyword evidence="5 8" id="KW-0472">Membrane</keyword>
<dbReference type="InterPro" id="IPR011701">
    <property type="entry name" value="MFS"/>
</dbReference>
<feature type="transmembrane region" description="Helical" evidence="8">
    <location>
        <begin position="126"/>
        <end position="145"/>
    </location>
</feature>
<dbReference type="GO" id="GO:0022857">
    <property type="term" value="F:transmembrane transporter activity"/>
    <property type="evidence" value="ECO:0007669"/>
    <property type="project" value="InterPro"/>
</dbReference>
<dbReference type="Gene3D" id="1.20.1250.20">
    <property type="entry name" value="MFS general substrate transporter like domains"/>
    <property type="match status" value="1"/>
</dbReference>
<reference evidence="9" key="2">
    <citation type="submission" date="2023-06" db="EMBL/GenBank/DDBJ databases">
        <authorList>
            <person name="Kobayashi Y."/>
            <person name="Kayamori A."/>
            <person name="Aoki K."/>
            <person name="Shiwa Y."/>
            <person name="Fujita N."/>
            <person name="Sugita T."/>
            <person name="Iwasaki W."/>
            <person name="Tanaka N."/>
            <person name="Takashima M."/>
        </authorList>
    </citation>
    <scope>NUCLEOTIDE SEQUENCE</scope>
    <source>
        <strain evidence="9">HIS016</strain>
    </source>
</reference>
<dbReference type="InterPro" id="IPR036259">
    <property type="entry name" value="MFS_trans_sf"/>
</dbReference>
<dbReference type="PANTHER" id="PTHR43791:SF64">
    <property type="entry name" value="MAJOR FACILITATOR SUPERFAMILY (MFS) PROFILE DOMAIN-CONTAINING PROTEIN"/>
    <property type="match status" value="1"/>
</dbReference>
<dbReference type="FunFam" id="1.20.1250.20:FF:000065">
    <property type="entry name" value="Putative MFS pantothenate transporter"/>
    <property type="match status" value="1"/>
</dbReference>
<feature type="transmembrane region" description="Helical" evidence="8">
    <location>
        <begin position="295"/>
        <end position="316"/>
    </location>
</feature>
<dbReference type="EMBL" id="BTCM01000003">
    <property type="protein sequence ID" value="GMK56362.1"/>
    <property type="molecule type" value="Genomic_DNA"/>
</dbReference>
<feature type="transmembrane region" description="Helical" evidence="8">
    <location>
        <begin position="423"/>
        <end position="444"/>
    </location>
</feature>
<evidence type="ECO:0000256" key="1">
    <source>
        <dbReference type="ARBA" id="ARBA00004141"/>
    </source>
</evidence>
<evidence type="ECO:0000256" key="6">
    <source>
        <dbReference type="ARBA" id="ARBA00037968"/>
    </source>
</evidence>
<dbReference type="Proteomes" id="UP001222932">
    <property type="component" value="Unassembled WGS sequence"/>
</dbReference>
<name>A0AAD3YBX4_9TREE</name>
<dbReference type="SUPFAM" id="SSF103473">
    <property type="entry name" value="MFS general substrate transporter"/>
    <property type="match status" value="1"/>
</dbReference>
<keyword evidence="2" id="KW-0813">Transport</keyword>
<dbReference type="PANTHER" id="PTHR43791">
    <property type="entry name" value="PERMEASE-RELATED"/>
    <property type="match status" value="1"/>
</dbReference>
<dbReference type="Pfam" id="PF07690">
    <property type="entry name" value="MFS_1"/>
    <property type="match status" value="1"/>
</dbReference>
<feature type="region of interest" description="Disordered" evidence="7">
    <location>
        <begin position="494"/>
        <end position="532"/>
    </location>
</feature>
<keyword evidence="3 8" id="KW-0812">Transmembrane</keyword>
<proteinExistence type="inferred from homology"/>
<sequence length="532" mass="59866">MGLFRKSKIEDVVHEMTGDANPPTLDPQEARIVEKSGEEKRFLLKLDIFLLTYGCISQVIKYLDQTNITTAYVSGMSEDLGFVGNELNLFTTYFNIGCRSCYDGADADCIFLIPSQVFITYFRPSLWLPGLELMWGIFTGLIAVCKTAEPIYGLRALIGLAESSAYPGTVTILMAWYTPLEMAKRIGFYHSCQAVGGMLSGALQTAIQETMADAHGIRGWQWTFIINCIMTIAMALIGPFLIPDFPDKPNPLAFWLTKRDYEIGRMRLERFRRVDVKPIKPAAFKRTFASPITWLAVYLYVGMLIAVSGIDYFQLWLKSLVNLDGSKVWGISQLNAIPMGGRAMQIVGVWIVAYCSDVFRTRWAVLLAICIVGIPSCIIMTVWDVPRSAKYYAYFILYMLQSHGPPLWAWLSDMLPVDAEQRALTLGVCITAYYAINAWSNILIFPTKQAPHYKYGWPVCLALYITSGLVIVALHIYDIKVVRPRNFALAEEAQAKEQAERDGEDMDKRVYTDKGADSDGAEPVLMRDKEMV</sequence>
<evidence type="ECO:0000256" key="8">
    <source>
        <dbReference type="SAM" id="Phobius"/>
    </source>
</evidence>
<feature type="transmembrane region" description="Helical" evidence="8">
    <location>
        <begin position="336"/>
        <end position="356"/>
    </location>
</feature>
<feature type="transmembrane region" description="Helical" evidence="8">
    <location>
        <begin position="456"/>
        <end position="477"/>
    </location>
</feature>
<dbReference type="GO" id="GO:0016020">
    <property type="term" value="C:membrane"/>
    <property type="evidence" value="ECO:0007669"/>
    <property type="project" value="UniProtKB-SubCell"/>
</dbReference>
<evidence type="ECO:0000313" key="9">
    <source>
        <dbReference type="EMBL" id="GMK56362.1"/>
    </source>
</evidence>
<feature type="transmembrane region" description="Helical" evidence="8">
    <location>
        <begin position="363"/>
        <end position="385"/>
    </location>
</feature>
<evidence type="ECO:0000256" key="3">
    <source>
        <dbReference type="ARBA" id="ARBA00022692"/>
    </source>
</evidence>
<feature type="compositionally biased region" description="Basic and acidic residues" evidence="7">
    <location>
        <begin position="494"/>
        <end position="517"/>
    </location>
</feature>
<gene>
    <name evidence="9" type="ORF">CspeluHIS016_0302020</name>
</gene>
<feature type="transmembrane region" description="Helical" evidence="8">
    <location>
        <begin position="157"/>
        <end position="177"/>
    </location>
</feature>
<comment type="similarity">
    <text evidence="6">Belongs to the major facilitator superfamily. Allantoate permease family.</text>
</comment>
<comment type="subcellular location">
    <subcellularLocation>
        <location evidence="1">Membrane</location>
        <topology evidence="1">Multi-pass membrane protein</topology>
    </subcellularLocation>
</comment>
<evidence type="ECO:0008006" key="11">
    <source>
        <dbReference type="Google" id="ProtNLM"/>
    </source>
</evidence>
<comment type="caution">
    <text evidence="9">The sequence shown here is derived from an EMBL/GenBank/DDBJ whole genome shotgun (WGS) entry which is preliminary data.</text>
</comment>
<organism evidence="9 10">
    <name type="scientific">Cutaneotrichosporon spelunceum</name>
    <dbReference type="NCBI Taxonomy" id="1672016"/>
    <lineage>
        <taxon>Eukaryota</taxon>
        <taxon>Fungi</taxon>
        <taxon>Dikarya</taxon>
        <taxon>Basidiomycota</taxon>
        <taxon>Agaricomycotina</taxon>
        <taxon>Tremellomycetes</taxon>
        <taxon>Trichosporonales</taxon>
        <taxon>Trichosporonaceae</taxon>
        <taxon>Cutaneotrichosporon</taxon>
    </lineage>
</organism>
<dbReference type="AlphaFoldDB" id="A0AAD3YBX4"/>
<evidence type="ECO:0000256" key="7">
    <source>
        <dbReference type="SAM" id="MobiDB-lite"/>
    </source>
</evidence>